<proteinExistence type="predicted"/>
<dbReference type="EMBL" id="DF237333">
    <property type="protein sequence ID" value="GAQ87869.1"/>
    <property type="molecule type" value="Genomic_DNA"/>
</dbReference>
<evidence type="ECO:0000313" key="2">
    <source>
        <dbReference type="EMBL" id="GAQ87869.1"/>
    </source>
</evidence>
<dbReference type="PANTHER" id="PTHR34305">
    <property type="entry name" value="EXPRESSED PROTEIN"/>
    <property type="match status" value="1"/>
</dbReference>
<evidence type="ECO:0000256" key="1">
    <source>
        <dbReference type="SAM" id="MobiDB-lite"/>
    </source>
</evidence>
<reference evidence="2 3" key="1">
    <citation type="journal article" date="2014" name="Nat. Commun.">
        <title>Klebsormidium flaccidum genome reveals primary factors for plant terrestrial adaptation.</title>
        <authorList>
            <person name="Hori K."/>
            <person name="Maruyama F."/>
            <person name="Fujisawa T."/>
            <person name="Togashi T."/>
            <person name="Yamamoto N."/>
            <person name="Seo M."/>
            <person name="Sato S."/>
            <person name="Yamada T."/>
            <person name="Mori H."/>
            <person name="Tajima N."/>
            <person name="Moriyama T."/>
            <person name="Ikeuchi M."/>
            <person name="Watanabe M."/>
            <person name="Wada H."/>
            <person name="Kobayashi K."/>
            <person name="Saito M."/>
            <person name="Masuda T."/>
            <person name="Sasaki-Sekimoto Y."/>
            <person name="Mashiguchi K."/>
            <person name="Awai K."/>
            <person name="Shimojima M."/>
            <person name="Masuda S."/>
            <person name="Iwai M."/>
            <person name="Nobusawa T."/>
            <person name="Narise T."/>
            <person name="Kondo S."/>
            <person name="Saito H."/>
            <person name="Sato R."/>
            <person name="Murakawa M."/>
            <person name="Ihara Y."/>
            <person name="Oshima-Yamada Y."/>
            <person name="Ohtaka K."/>
            <person name="Satoh M."/>
            <person name="Sonobe K."/>
            <person name="Ishii M."/>
            <person name="Ohtani R."/>
            <person name="Kanamori-Sato M."/>
            <person name="Honoki R."/>
            <person name="Miyazaki D."/>
            <person name="Mochizuki H."/>
            <person name="Umetsu J."/>
            <person name="Higashi K."/>
            <person name="Shibata D."/>
            <person name="Kamiya Y."/>
            <person name="Sato N."/>
            <person name="Nakamura Y."/>
            <person name="Tabata S."/>
            <person name="Ida S."/>
            <person name="Kurokawa K."/>
            <person name="Ohta H."/>
        </authorList>
    </citation>
    <scope>NUCLEOTIDE SEQUENCE [LARGE SCALE GENOMIC DNA]</scope>
    <source>
        <strain evidence="2 3">NIES-2285</strain>
    </source>
</reference>
<gene>
    <name evidence="2" type="ORF">KFL_003840010</name>
</gene>
<sequence>MQSTPGFSLARLNISSQREVSCGNIIVDPQAYGADPANSLATKCPLCKQTLVTKDYQLTFRKNHALKGFAISSPESVAKGQKKRWPLCLECVKRHFGPVTQCAAKLTISVARTNRNSVGSAEVWFQRERLGGAWSQVKEVSGGEIGKLREKAEEERPGGRRRTTAAQAAVNRGRKVGETAMSSAQVEGQLHLENGEPSDAEGCRTILDQAVMYLDGLRSGECALYRVGEPGSASPVYLASTWNHNAARSKPLGRPSKVRALLETVHRDTMGNLSCTCDCGRRYSQAPCVHKLVLQALEPPGLASAISLQRGARVVEIPCDRIGERVFGVYWNAGSPSPQRTMVHHGEGAQMGWYCEGRKSGCSKTSDCLHIQRVRGALSRPGGVDKLSKCSFSDGQLELAKASLKDGLGESRGGNGIVRNGLYAPDADVDVYVEELVVGSHERAACKGSSCFCKQHPRVFGGDAEVAVEPCAARCCTSAQTNGKRVRSRQGESSDGVGEANKRRGKSFWVAKGTKTEEPDAATGSTGEVESDAVEEGERRTDSAPQVKDRNAFLIPVCNICVCPSNVCKHGAARGVATVLPMEAEGVQLEVPKLVRPTDAWQVHDPEVSLLRRPVRVSELMARDFEELSAAKSLSAPCPRRPPPCKTHWSGLWQSAQIYDLYWSQEVKLRIYCCACPEKHTVHFNGEALGLYAWTRGVVVTQVACQILLRSVQKSGAAFSSLVAAGNTVRRQYNPDATTLSDECWRKASLGFFKLCGRQIMECCSLCGPHPEVLLCDGIAGLACADGTRQKGGLAGTDAALLRPFTAPSQGSDGVSVRKVMVAGSHYLAASLAGGGLKKRLLHQPELRTLRARFSGHHAADPELGKTPSAREYEELLVALERDDVQVVVDFVQDPDDADADPVLLHWRRRIPSHQVGQIRSKNTAVCELLKGVQAEALQDGARWPPHCPNRWAELLYTLGAPFPVSDDSNLIQHGKALGVVRKLLLGRAANDDDRVVLAEHSPILRRLLDHYGDHFPRYFHPALHHLYRLTLFARGAMGLGVGRAGWALSAIEGLDVCVWLEREPKPLSFEQQQAFDFWAARANALLPRVESLSPPDPHEYALLPPERMLLNERLGLEADGSEPGPLPPDHPYCREQRELGCYPLPGWEQKRPLPQYEPFEDDLGRSRERDEEHRCRSGLTVGEFDAKVALESGLKKNKRLQRHTKGGFVFCCTHRVIYGFHVMLRGESPRDPFTVLYTRLNRRDLPLVLVHDNACKLRAYAMRREPAFFADVRFLVDRFHFHHTTAEAHKCGPSYNTDYYDSVRWVNTSAVESCNAFLVTFKTQAWYSSLVAFMVILANLISGRNSDLPRVDAPKLRIAGRADTWSPSVRHRLLMY</sequence>
<dbReference type="STRING" id="105231.A0A1Y1IEK9"/>
<dbReference type="Proteomes" id="UP000054558">
    <property type="component" value="Unassembled WGS sequence"/>
</dbReference>
<feature type="region of interest" description="Disordered" evidence="1">
    <location>
        <begin position="150"/>
        <end position="175"/>
    </location>
</feature>
<dbReference type="PANTHER" id="PTHR34305:SF1">
    <property type="entry name" value="SWIM-TYPE DOMAIN-CONTAINING PROTEIN"/>
    <property type="match status" value="1"/>
</dbReference>
<name>A0A1Y1IEK9_KLENI</name>
<protein>
    <submittedName>
        <fullName evidence="2">Uncharacterized protein</fullName>
    </submittedName>
</protein>
<evidence type="ECO:0000313" key="3">
    <source>
        <dbReference type="Proteomes" id="UP000054558"/>
    </source>
</evidence>
<feature type="compositionally biased region" description="Basic and acidic residues" evidence="1">
    <location>
        <begin position="536"/>
        <end position="545"/>
    </location>
</feature>
<accession>A0A1Y1IEK9</accession>
<feature type="region of interest" description="Disordered" evidence="1">
    <location>
        <begin position="486"/>
        <end position="545"/>
    </location>
</feature>
<organism evidence="2 3">
    <name type="scientific">Klebsormidium nitens</name>
    <name type="common">Green alga</name>
    <name type="synonym">Ulothrix nitens</name>
    <dbReference type="NCBI Taxonomy" id="105231"/>
    <lineage>
        <taxon>Eukaryota</taxon>
        <taxon>Viridiplantae</taxon>
        <taxon>Streptophyta</taxon>
        <taxon>Klebsormidiophyceae</taxon>
        <taxon>Klebsormidiales</taxon>
        <taxon>Klebsormidiaceae</taxon>
        <taxon>Klebsormidium</taxon>
    </lineage>
</organism>
<keyword evidence="3" id="KW-1185">Reference proteome</keyword>